<organism evidence="1 2">
    <name type="scientific">Zizania palustris</name>
    <name type="common">Northern wild rice</name>
    <dbReference type="NCBI Taxonomy" id="103762"/>
    <lineage>
        <taxon>Eukaryota</taxon>
        <taxon>Viridiplantae</taxon>
        <taxon>Streptophyta</taxon>
        <taxon>Embryophyta</taxon>
        <taxon>Tracheophyta</taxon>
        <taxon>Spermatophyta</taxon>
        <taxon>Magnoliopsida</taxon>
        <taxon>Liliopsida</taxon>
        <taxon>Poales</taxon>
        <taxon>Poaceae</taxon>
        <taxon>BOP clade</taxon>
        <taxon>Oryzoideae</taxon>
        <taxon>Oryzeae</taxon>
        <taxon>Zizaniinae</taxon>
        <taxon>Zizania</taxon>
    </lineage>
</organism>
<dbReference type="EMBL" id="JAAALK010000023">
    <property type="protein sequence ID" value="KAG8100945.1"/>
    <property type="molecule type" value="Genomic_DNA"/>
</dbReference>
<proteinExistence type="predicted"/>
<evidence type="ECO:0000313" key="1">
    <source>
        <dbReference type="EMBL" id="KAG8100945.1"/>
    </source>
</evidence>
<protein>
    <submittedName>
        <fullName evidence="1">Uncharacterized protein</fullName>
    </submittedName>
</protein>
<evidence type="ECO:0000313" key="2">
    <source>
        <dbReference type="Proteomes" id="UP000729402"/>
    </source>
</evidence>
<comment type="caution">
    <text evidence="1">The sequence shown here is derived from an EMBL/GenBank/DDBJ whole genome shotgun (WGS) entry which is preliminary data.</text>
</comment>
<reference evidence="1" key="2">
    <citation type="submission" date="2021-02" db="EMBL/GenBank/DDBJ databases">
        <authorList>
            <person name="Kimball J.A."/>
            <person name="Haas M.W."/>
            <person name="Macchietto M."/>
            <person name="Kono T."/>
            <person name="Duquette J."/>
            <person name="Shao M."/>
        </authorList>
    </citation>
    <scope>NUCLEOTIDE SEQUENCE</scope>
    <source>
        <tissue evidence="1">Fresh leaf tissue</tissue>
    </source>
</reference>
<gene>
    <name evidence="1" type="ORF">GUJ93_ZPchr0369g33555</name>
</gene>
<accession>A0A8J6C3Y4</accession>
<sequence>MPITSPAVLEVALNRFPTQFWYLDLVLFWYFLDDSDDNARAAGKSATGDEAAACAAALCAVRPLRVANGVRYAATAYCVVRLCGAAACGAGVRRPSGWAPGHESERR</sequence>
<dbReference type="Proteomes" id="UP000729402">
    <property type="component" value="Unassembled WGS sequence"/>
</dbReference>
<reference evidence="1" key="1">
    <citation type="journal article" date="2021" name="bioRxiv">
        <title>Whole Genome Assembly and Annotation of Northern Wild Rice, Zizania palustris L., Supports a Whole Genome Duplication in the Zizania Genus.</title>
        <authorList>
            <person name="Haas M."/>
            <person name="Kono T."/>
            <person name="Macchietto M."/>
            <person name="Millas R."/>
            <person name="McGilp L."/>
            <person name="Shao M."/>
            <person name="Duquette J."/>
            <person name="Hirsch C.N."/>
            <person name="Kimball J."/>
        </authorList>
    </citation>
    <scope>NUCLEOTIDE SEQUENCE</scope>
    <source>
        <tissue evidence="1">Fresh leaf tissue</tissue>
    </source>
</reference>
<keyword evidence="2" id="KW-1185">Reference proteome</keyword>
<name>A0A8J6C3Y4_ZIZPA</name>
<dbReference type="AlphaFoldDB" id="A0A8J6C3Y4"/>